<gene>
    <name evidence="3" type="ORF">FHS75_002325</name>
</gene>
<reference evidence="3 4" key="1">
    <citation type="submission" date="2020-07" db="EMBL/GenBank/DDBJ databases">
        <title>Genomic Encyclopedia of Type Strains, Phase IV (KMG-IV): sequencing the most valuable type-strain genomes for metagenomic binning, comparative biology and taxonomic classification.</title>
        <authorList>
            <person name="Goeker M."/>
        </authorList>
    </citation>
    <scope>NUCLEOTIDE SEQUENCE [LARGE SCALE GENOMIC DNA]</scope>
    <source>
        <strain evidence="3 4">DSM 29043</strain>
    </source>
</reference>
<comment type="caution">
    <text evidence="3">The sequence shown here is derived from an EMBL/GenBank/DDBJ whole genome shotgun (WGS) entry which is preliminary data.</text>
</comment>
<keyword evidence="1" id="KW-0472">Membrane</keyword>
<keyword evidence="4" id="KW-1185">Reference proteome</keyword>
<organism evidence="3 4">
    <name type="scientific">Novosphingobium marinum</name>
    <dbReference type="NCBI Taxonomy" id="1514948"/>
    <lineage>
        <taxon>Bacteria</taxon>
        <taxon>Pseudomonadati</taxon>
        <taxon>Pseudomonadota</taxon>
        <taxon>Alphaproteobacteria</taxon>
        <taxon>Sphingomonadales</taxon>
        <taxon>Sphingomonadaceae</taxon>
        <taxon>Novosphingobium</taxon>
    </lineage>
</organism>
<dbReference type="Proteomes" id="UP000522081">
    <property type="component" value="Unassembled WGS sequence"/>
</dbReference>
<feature type="transmembrane region" description="Helical" evidence="1">
    <location>
        <begin position="30"/>
        <end position="49"/>
    </location>
</feature>
<sequence>MYRTGFASLLSLALAAPAYAAGSTPLPDPDGMTLLALGLAGLIIGRRWASKRSGD</sequence>
<accession>A0A7Y9XZ73</accession>
<evidence type="ECO:0008006" key="5">
    <source>
        <dbReference type="Google" id="ProtNLM"/>
    </source>
</evidence>
<keyword evidence="2" id="KW-0732">Signal</keyword>
<protein>
    <recommendedName>
        <fullName evidence="5">PEP-CTERM protein-sorting domain-containing protein</fullName>
    </recommendedName>
</protein>
<evidence type="ECO:0000256" key="2">
    <source>
        <dbReference type="SAM" id="SignalP"/>
    </source>
</evidence>
<evidence type="ECO:0000256" key="1">
    <source>
        <dbReference type="SAM" id="Phobius"/>
    </source>
</evidence>
<dbReference type="AlphaFoldDB" id="A0A7Y9XZ73"/>
<feature type="chain" id="PRO_5031023939" description="PEP-CTERM protein-sorting domain-containing protein" evidence="2">
    <location>
        <begin position="21"/>
        <end position="55"/>
    </location>
</feature>
<keyword evidence="1" id="KW-0812">Transmembrane</keyword>
<dbReference type="RefSeq" id="WP_179407849.1">
    <property type="nucleotide sequence ID" value="NZ_BMGF01000004.1"/>
</dbReference>
<name>A0A7Y9XZ73_9SPHN</name>
<evidence type="ECO:0000313" key="3">
    <source>
        <dbReference type="EMBL" id="NYH95993.1"/>
    </source>
</evidence>
<evidence type="ECO:0000313" key="4">
    <source>
        <dbReference type="Proteomes" id="UP000522081"/>
    </source>
</evidence>
<dbReference type="EMBL" id="JACBZF010000004">
    <property type="protein sequence ID" value="NYH95993.1"/>
    <property type="molecule type" value="Genomic_DNA"/>
</dbReference>
<proteinExistence type="predicted"/>
<feature type="signal peptide" evidence="2">
    <location>
        <begin position="1"/>
        <end position="20"/>
    </location>
</feature>
<keyword evidence="1" id="KW-1133">Transmembrane helix</keyword>